<feature type="region of interest" description="Disordered" evidence="5">
    <location>
        <begin position="19"/>
        <end position="41"/>
    </location>
</feature>
<keyword evidence="1" id="KW-0805">Transcription regulation</keyword>
<dbReference type="EMBL" id="JACXWY010000003">
    <property type="protein sequence ID" value="MBD3845331.1"/>
    <property type="molecule type" value="Genomic_DNA"/>
</dbReference>
<evidence type="ECO:0000256" key="3">
    <source>
        <dbReference type="ARBA" id="ARBA00023163"/>
    </source>
</evidence>
<proteinExistence type="predicted"/>
<dbReference type="GO" id="GO:0000976">
    <property type="term" value="F:transcription cis-regulatory region binding"/>
    <property type="evidence" value="ECO:0007669"/>
    <property type="project" value="TreeGrafter"/>
</dbReference>
<dbReference type="PANTHER" id="PTHR30055:SF151">
    <property type="entry name" value="TRANSCRIPTIONAL REGULATORY PROTEIN"/>
    <property type="match status" value="1"/>
</dbReference>
<evidence type="ECO:0000313" key="8">
    <source>
        <dbReference type="Proteomes" id="UP000619295"/>
    </source>
</evidence>
<comment type="caution">
    <text evidence="7">The sequence shown here is derived from an EMBL/GenBank/DDBJ whole genome shotgun (WGS) entry which is preliminary data.</text>
</comment>
<evidence type="ECO:0000259" key="6">
    <source>
        <dbReference type="PROSITE" id="PS50977"/>
    </source>
</evidence>
<dbReference type="InterPro" id="IPR050109">
    <property type="entry name" value="HTH-type_TetR-like_transc_reg"/>
</dbReference>
<dbReference type="Pfam" id="PF17935">
    <property type="entry name" value="TetR_C_27"/>
    <property type="match status" value="1"/>
</dbReference>
<dbReference type="InterPro" id="IPR009057">
    <property type="entry name" value="Homeodomain-like_sf"/>
</dbReference>
<dbReference type="InterPro" id="IPR001647">
    <property type="entry name" value="HTH_TetR"/>
</dbReference>
<evidence type="ECO:0000256" key="5">
    <source>
        <dbReference type="SAM" id="MobiDB-lite"/>
    </source>
</evidence>
<evidence type="ECO:0000256" key="2">
    <source>
        <dbReference type="ARBA" id="ARBA00023125"/>
    </source>
</evidence>
<gene>
    <name evidence="7" type="ORF">IED13_06460</name>
</gene>
<keyword evidence="8" id="KW-1185">Reference proteome</keyword>
<evidence type="ECO:0000313" key="7">
    <source>
        <dbReference type="EMBL" id="MBD3845331.1"/>
    </source>
</evidence>
<keyword evidence="3" id="KW-0804">Transcription</keyword>
<accession>A0A927E5U0</accession>
<dbReference type="AlphaFoldDB" id="A0A927E5U0"/>
<dbReference type="Pfam" id="PF00440">
    <property type="entry name" value="TetR_N"/>
    <property type="match status" value="1"/>
</dbReference>
<protein>
    <submittedName>
        <fullName evidence="7">TetR family transcriptional regulator</fullName>
    </submittedName>
</protein>
<feature type="compositionally biased region" description="Polar residues" evidence="5">
    <location>
        <begin position="21"/>
        <end position="34"/>
    </location>
</feature>
<dbReference type="InterPro" id="IPR036271">
    <property type="entry name" value="Tet_transcr_reg_TetR-rel_C_sf"/>
</dbReference>
<dbReference type="SUPFAM" id="SSF46689">
    <property type="entry name" value="Homeodomain-like"/>
    <property type="match status" value="1"/>
</dbReference>
<keyword evidence="2 4" id="KW-0238">DNA-binding</keyword>
<dbReference type="RefSeq" id="WP_112762493.1">
    <property type="nucleotide sequence ID" value="NZ_JAOAOR010000003.1"/>
</dbReference>
<evidence type="ECO:0000256" key="1">
    <source>
        <dbReference type="ARBA" id="ARBA00023015"/>
    </source>
</evidence>
<dbReference type="Proteomes" id="UP000619295">
    <property type="component" value="Unassembled WGS sequence"/>
</dbReference>
<organism evidence="7 8">
    <name type="scientific">Bosea spartocytisi</name>
    <dbReference type="NCBI Taxonomy" id="2773451"/>
    <lineage>
        <taxon>Bacteria</taxon>
        <taxon>Pseudomonadati</taxon>
        <taxon>Pseudomonadota</taxon>
        <taxon>Alphaproteobacteria</taxon>
        <taxon>Hyphomicrobiales</taxon>
        <taxon>Boseaceae</taxon>
        <taxon>Bosea</taxon>
    </lineage>
</organism>
<dbReference type="PANTHER" id="PTHR30055">
    <property type="entry name" value="HTH-TYPE TRANSCRIPTIONAL REGULATOR RUTR"/>
    <property type="match status" value="1"/>
</dbReference>
<feature type="domain" description="HTH tetR-type" evidence="6">
    <location>
        <begin position="41"/>
        <end position="101"/>
    </location>
</feature>
<feature type="DNA-binding region" description="H-T-H motif" evidence="4">
    <location>
        <begin position="64"/>
        <end position="83"/>
    </location>
</feature>
<evidence type="ECO:0000256" key="4">
    <source>
        <dbReference type="PROSITE-ProRule" id="PRU00335"/>
    </source>
</evidence>
<reference evidence="7" key="1">
    <citation type="submission" date="2020-09" db="EMBL/GenBank/DDBJ databases">
        <title>Bosea spartocytisi sp. nov. a root nodule endophyte of Spartocytisus supranubius in the high mountain ecosystem fo the Teide National Park (Canary Islands, Spain).</title>
        <authorList>
            <person name="Pulido-Suarez L."/>
            <person name="Peix A."/>
            <person name="Igual J.M."/>
            <person name="Socas-Perez N."/>
            <person name="Velazquez E."/>
            <person name="Flores-Felix J.D."/>
            <person name="Leon-Barrios M."/>
        </authorList>
    </citation>
    <scope>NUCLEOTIDE SEQUENCE</scope>
    <source>
        <strain evidence="7">SSUT16</strain>
    </source>
</reference>
<dbReference type="GO" id="GO:0003700">
    <property type="term" value="F:DNA-binding transcription factor activity"/>
    <property type="evidence" value="ECO:0007669"/>
    <property type="project" value="TreeGrafter"/>
</dbReference>
<dbReference type="Gene3D" id="1.10.357.10">
    <property type="entry name" value="Tetracycline Repressor, domain 2"/>
    <property type="match status" value="1"/>
</dbReference>
<dbReference type="InterPro" id="IPR041478">
    <property type="entry name" value="TetR_C_27"/>
</dbReference>
<name>A0A927E5U0_9HYPH</name>
<sequence length="233" mass="26420">MGEKLLFAIALTNDEIRHSDQYSPPTLESKQSGRAVTHAERDTRQTIVDTAERFFRDIGYQKTTVADIAKSLRMSPANVYRFFDSKKSINEAVLERYKREQEEAMIVIAGQDRPAADRLRDILETSFRLNVARFAGHVRMQEMVCAAMEESWDAIIAHIERFDAVLRRVVVDGIANGEFRDIDPVQATGCIRTAMTRFMHPLLINQFECLPGPSADEMISFVLSGLEARPPRA</sequence>
<dbReference type="PROSITE" id="PS50977">
    <property type="entry name" value="HTH_TETR_2"/>
    <property type="match status" value="1"/>
</dbReference>
<dbReference type="SUPFAM" id="SSF48498">
    <property type="entry name" value="Tetracyclin repressor-like, C-terminal domain"/>
    <property type="match status" value="1"/>
</dbReference>